<evidence type="ECO:0000313" key="3">
    <source>
        <dbReference type="Proteomes" id="UP001595953"/>
    </source>
</evidence>
<evidence type="ECO:0000259" key="1">
    <source>
        <dbReference type="Pfam" id="PF00534"/>
    </source>
</evidence>
<dbReference type="SUPFAM" id="SSF53756">
    <property type="entry name" value="UDP-Glycosyltransferase/glycogen phosphorylase"/>
    <property type="match status" value="1"/>
</dbReference>
<dbReference type="Proteomes" id="UP001595953">
    <property type="component" value="Unassembled WGS sequence"/>
</dbReference>
<dbReference type="Gene3D" id="3.40.50.2000">
    <property type="entry name" value="Glycogen Phosphorylase B"/>
    <property type="match status" value="1"/>
</dbReference>
<sequence>MKTYSEGLNVIGYTEGEFGLGEAIRLNINAAKKLDIPINLINYEKVKQNINYQYSFTYSVNLVQLSLKDLESFIAIIDSNLFKKKYSILFLVWESEYIPPELAENLNLFNEIWTPSEYCKKIFEKTFKNPITIIPHPVEVHLKPVSNQKAIQFFDDNKFSFLFIFSYHSSIERKNPFFLIEAFKAAFDNNDNVELVIKTVGGKQHKKQMQRLKRFISKNIKIYDVELDKNSVNHLINTCDAYVSMHHSEGFGLTLAEAMYLGKPSVATNYSGNTEFMNIENSFLIDYKLSYIENFDNNFCSETLWANPLFSDAVKKLRSVYEDSSLRVRKAMNAEIFVKEKLSFYTIGTMIKNRLNFIYINFDDLVATQCQNTYLLNQLQFTRIEIAQLKREIRKMNKNKVIYLVVILKNVTRKLKAKFLLAT</sequence>
<feature type="domain" description="Glycosyl transferase family 1" evidence="1">
    <location>
        <begin position="163"/>
        <end position="277"/>
    </location>
</feature>
<dbReference type="EC" id="2.4.-.-" evidence="2"/>
<comment type="caution">
    <text evidence="2">The sequence shown here is derived from an EMBL/GenBank/DDBJ whole genome shotgun (WGS) entry which is preliminary data.</text>
</comment>
<evidence type="ECO:0000313" key="2">
    <source>
        <dbReference type="EMBL" id="MFC4722806.1"/>
    </source>
</evidence>
<dbReference type="CDD" id="cd03801">
    <property type="entry name" value="GT4_PimA-like"/>
    <property type="match status" value="1"/>
</dbReference>
<accession>A0ABV9N3B4</accession>
<dbReference type="GO" id="GO:0016757">
    <property type="term" value="F:glycosyltransferase activity"/>
    <property type="evidence" value="ECO:0007669"/>
    <property type="project" value="UniProtKB-KW"/>
</dbReference>
<keyword evidence="2" id="KW-0808">Transferase</keyword>
<gene>
    <name evidence="2" type="ORF">ACFO5O_10765</name>
</gene>
<proteinExistence type="predicted"/>
<organism evidence="2 3">
    <name type="scientific">Geojedonia litorea</name>
    <dbReference type="NCBI Taxonomy" id="1268269"/>
    <lineage>
        <taxon>Bacteria</taxon>
        <taxon>Pseudomonadati</taxon>
        <taxon>Bacteroidota</taxon>
        <taxon>Flavobacteriia</taxon>
        <taxon>Flavobacteriales</taxon>
        <taxon>Flavobacteriaceae</taxon>
        <taxon>Geojedonia</taxon>
    </lineage>
</organism>
<keyword evidence="2" id="KW-0328">Glycosyltransferase</keyword>
<keyword evidence="3" id="KW-1185">Reference proteome</keyword>
<dbReference type="InterPro" id="IPR001296">
    <property type="entry name" value="Glyco_trans_1"/>
</dbReference>
<dbReference type="RefSeq" id="WP_387963631.1">
    <property type="nucleotide sequence ID" value="NZ_JBHSGP010000014.1"/>
</dbReference>
<name>A0ABV9N3B4_9FLAO</name>
<dbReference type="PANTHER" id="PTHR46656">
    <property type="entry name" value="PUTATIVE-RELATED"/>
    <property type="match status" value="1"/>
</dbReference>
<dbReference type="Pfam" id="PF00534">
    <property type="entry name" value="Glycos_transf_1"/>
    <property type="match status" value="1"/>
</dbReference>
<protein>
    <submittedName>
        <fullName evidence="2">Glycosyltransferase family 4 protein</fullName>
        <ecNumber evidence="2">2.4.-.-</ecNumber>
    </submittedName>
</protein>
<reference evidence="3" key="1">
    <citation type="journal article" date="2019" name="Int. J. Syst. Evol. Microbiol.">
        <title>The Global Catalogue of Microorganisms (GCM) 10K type strain sequencing project: providing services to taxonomists for standard genome sequencing and annotation.</title>
        <authorList>
            <consortium name="The Broad Institute Genomics Platform"/>
            <consortium name="The Broad Institute Genome Sequencing Center for Infectious Disease"/>
            <person name="Wu L."/>
            <person name="Ma J."/>
        </authorList>
    </citation>
    <scope>NUCLEOTIDE SEQUENCE [LARGE SCALE GENOMIC DNA]</scope>
    <source>
        <strain evidence="3">CCUG 63682</strain>
    </source>
</reference>
<dbReference type="EMBL" id="JBHSGP010000014">
    <property type="protein sequence ID" value="MFC4722806.1"/>
    <property type="molecule type" value="Genomic_DNA"/>
</dbReference>
<dbReference type="PANTHER" id="PTHR46656:SF3">
    <property type="entry name" value="PUTATIVE-RELATED"/>
    <property type="match status" value="1"/>
</dbReference>